<dbReference type="NCBIfam" id="NF000582">
    <property type="entry name" value="PRK00006.1"/>
    <property type="match status" value="1"/>
</dbReference>
<reference evidence="12" key="1">
    <citation type="submission" date="2016-10" db="EMBL/GenBank/DDBJ databases">
        <authorList>
            <person name="Varghese N."/>
            <person name="Submissions S."/>
        </authorList>
    </citation>
    <scope>NUCLEOTIDE SEQUENCE [LARGE SCALE GENOMIC DNA]</scope>
    <source>
        <strain evidence="12">DSM 19181</strain>
    </source>
</reference>
<dbReference type="PANTHER" id="PTHR30272:SF1">
    <property type="entry name" value="3-HYDROXYACYL-[ACYL-CARRIER-PROTEIN] DEHYDRATASE"/>
    <property type="match status" value="1"/>
</dbReference>
<evidence type="ECO:0000256" key="3">
    <source>
        <dbReference type="ARBA" id="ARBA00009174"/>
    </source>
</evidence>
<keyword evidence="8 10" id="KW-0456">Lyase</keyword>
<evidence type="ECO:0000256" key="2">
    <source>
        <dbReference type="ARBA" id="ARBA00004496"/>
    </source>
</evidence>
<organism evidence="11 12">
    <name type="scientific">Alkalibacterium thalassium</name>
    <dbReference type="NCBI Taxonomy" id="426701"/>
    <lineage>
        <taxon>Bacteria</taxon>
        <taxon>Bacillati</taxon>
        <taxon>Bacillota</taxon>
        <taxon>Bacilli</taxon>
        <taxon>Lactobacillales</taxon>
        <taxon>Carnobacteriaceae</taxon>
        <taxon>Alkalibacterium</taxon>
    </lineage>
</organism>
<dbReference type="GO" id="GO:0019171">
    <property type="term" value="F:(3R)-hydroxyacyl-[acyl-carrier-protein] dehydratase activity"/>
    <property type="evidence" value="ECO:0007669"/>
    <property type="project" value="UniProtKB-EC"/>
</dbReference>
<comment type="subcellular location">
    <subcellularLocation>
        <location evidence="2 10">Cytoplasm</location>
    </subcellularLocation>
</comment>
<feature type="active site" evidence="10">
    <location>
        <position position="50"/>
    </location>
</feature>
<dbReference type="GO" id="GO:0005737">
    <property type="term" value="C:cytoplasm"/>
    <property type="evidence" value="ECO:0007669"/>
    <property type="project" value="UniProtKB-SubCell"/>
</dbReference>
<dbReference type="Pfam" id="PF07977">
    <property type="entry name" value="FabA"/>
    <property type="match status" value="1"/>
</dbReference>
<dbReference type="Gene3D" id="3.10.129.10">
    <property type="entry name" value="Hotdog Thioesterase"/>
    <property type="match status" value="1"/>
</dbReference>
<dbReference type="STRING" id="426701.SAMN04488098_104313"/>
<comment type="function">
    <text evidence="9 10">Involved in unsaturated fatty acids biosynthesis. Catalyzes the dehydration of short chain beta-hydroxyacyl-ACPs and long chain saturated and unsaturated beta-hydroxyacyl-ACPs.</text>
</comment>
<evidence type="ECO:0000256" key="1">
    <source>
        <dbReference type="ARBA" id="ARBA00001055"/>
    </source>
</evidence>
<dbReference type="InterPro" id="IPR013114">
    <property type="entry name" value="FabA_FabZ"/>
</dbReference>
<evidence type="ECO:0000256" key="9">
    <source>
        <dbReference type="ARBA" id="ARBA00025049"/>
    </source>
</evidence>
<dbReference type="CDD" id="cd01288">
    <property type="entry name" value="FabZ"/>
    <property type="match status" value="1"/>
</dbReference>
<comment type="catalytic activity">
    <reaction evidence="1 10">
        <text>a (3R)-hydroxyacyl-[ACP] = a (2E)-enoyl-[ACP] + H2O</text>
        <dbReference type="Rhea" id="RHEA:13097"/>
        <dbReference type="Rhea" id="RHEA-COMP:9925"/>
        <dbReference type="Rhea" id="RHEA-COMP:9945"/>
        <dbReference type="ChEBI" id="CHEBI:15377"/>
        <dbReference type="ChEBI" id="CHEBI:78784"/>
        <dbReference type="ChEBI" id="CHEBI:78827"/>
        <dbReference type="EC" id="4.2.1.59"/>
    </reaction>
</comment>
<dbReference type="OrthoDB" id="9772788at2"/>
<keyword evidence="6 10" id="KW-0441">Lipid A biosynthesis</keyword>
<keyword evidence="7 10" id="KW-0443">Lipid metabolism</keyword>
<name>A0A1G9DCS5_9LACT</name>
<evidence type="ECO:0000256" key="5">
    <source>
        <dbReference type="ARBA" id="ARBA00022516"/>
    </source>
</evidence>
<comment type="similarity">
    <text evidence="3 10">Belongs to the thioester dehydratase family. FabZ subfamily.</text>
</comment>
<dbReference type="InterPro" id="IPR029069">
    <property type="entry name" value="HotDog_dom_sf"/>
</dbReference>
<dbReference type="InterPro" id="IPR010084">
    <property type="entry name" value="FabZ"/>
</dbReference>
<accession>A0A1G9DCS5</accession>
<dbReference type="NCBIfam" id="TIGR01750">
    <property type="entry name" value="fabZ"/>
    <property type="match status" value="1"/>
</dbReference>
<dbReference type="SUPFAM" id="SSF54637">
    <property type="entry name" value="Thioesterase/thiol ester dehydrase-isomerase"/>
    <property type="match status" value="1"/>
</dbReference>
<dbReference type="PANTHER" id="PTHR30272">
    <property type="entry name" value="3-HYDROXYACYL-[ACYL-CARRIER-PROTEIN] DEHYDRATASE"/>
    <property type="match status" value="1"/>
</dbReference>
<evidence type="ECO:0000256" key="4">
    <source>
        <dbReference type="ARBA" id="ARBA00022490"/>
    </source>
</evidence>
<gene>
    <name evidence="10" type="primary">fabZ</name>
    <name evidence="11" type="ORF">SAMN04488098_104313</name>
</gene>
<dbReference type="GO" id="GO:0006633">
    <property type="term" value="P:fatty acid biosynthetic process"/>
    <property type="evidence" value="ECO:0007669"/>
    <property type="project" value="UniProtKB-UniRule"/>
</dbReference>
<dbReference type="GO" id="GO:0016020">
    <property type="term" value="C:membrane"/>
    <property type="evidence" value="ECO:0007669"/>
    <property type="project" value="GOC"/>
</dbReference>
<dbReference type="EC" id="4.2.1.59" evidence="10"/>
<evidence type="ECO:0000313" key="12">
    <source>
        <dbReference type="Proteomes" id="UP000199433"/>
    </source>
</evidence>
<dbReference type="EMBL" id="FNFK01000043">
    <property type="protein sequence ID" value="SDK61645.1"/>
    <property type="molecule type" value="Genomic_DNA"/>
</dbReference>
<dbReference type="GO" id="GO:0009245">
    <property type="term" value="P:lipid A biosynthetic process"/>
    <property type="evidence" value="ECO:0007669"/>
    <property type="project" value="UniProtKB-UniRule"/>
</dbReference>
<dbReference type="FunFam" id="3.10.129.10:FF:000001">
    <property type="entry name" value="3-hydroxyacyl-[acyl-carrier-protein] dehydratase FabZ"/>
    <property type="match status" value="1"/>
</dbReference>
<dbReference type="Proteomes" id="UP000199433">
    <property type="component" value="Unassembled WGS sequence"/>
</dbReference>
<keyword evidence="4 10" id="KW-0963">Cytoplasm</keyword>
<proteinExistence type="inferred from homology"/>
<dbReference type="AlphaFoldDB" id="A0A1G9DCS5"/>
<evidence type="ECO:0000256" key="7">
    <source>
        <dbReference type="ARBA" id="ARBA00023098"/>
    </source>
</evidence>
<evidence type="ECO:0000256" key="8">
    <source>
        <dbReference type="ARBA" id="ARBA00023239"/>
    </source>
</evidence>
<evidence type="ECO:0000256" key="6">
    <source>
        <dbReference type="ARBA" id="ARBA00022556"/>
    </source>
</evidence>
<dbReference type="HAMAP" id="MF_00406">
    <property type="entry name" value="FabZ"/>
    <property type="match status" value="1"/>
</dbReference>
<evidence type="ECO:0000313" key="11">
    <source>
        <dbReference type="EMBL" id="SDK61645.1"/>
    </source>
</evidence>
<keyword evidence="12" id="KW-1185">Reference proteome</keyword>
<protein>
    <recommendedName>
        <fullName evidence="10">3-hydroxyacyl-[acyl-carrier-protein] dehydratase FabZ</fullName>
        <ecNumber evidence="10">4.2.1.59</ecNumber>
    </recommendedName>
    <alternativeName>
        <fullName evidence="10">(3R)-hydroxymyristoyl-[acyl-carrier-protein] dehydratase</fullName>
        <shortName evidence="10">(3R)-hydroxymyristoyl-ACP dehydrase</shortName>
    </alternativeName>
    <alternativeName>
        <fullName evidence="10">Beta-hydroxyacyl-ACP dehydratase</fullName>
    </alternativeName>
</protein>
<evidence type="ECO:0000256" key="10">
    <source>
        <dbReference type="HAMAP-Rule" id="MF_00406"/>
    </source>
</evidence>
<sequence length="143" mass="15894">MTTMNIKEIQELIPNRYPIYFIDKVTELIPGEHVTAIKNVTINEEFFQGHFPGEPVMPGVLIVESLAQAGSIPLLKLDQFKSQTAYLGGLNKVKFKKKVVPGDVLELKVDIVKLKDYAGIGKGVAYVDGKKVCEVEMTFIIGR</sequence>
<keyword evidence="5 10" id="KW-0444">Lipid biosynthesis</keyword>